<gene>
    <name evidence="2" type="ORF">M5X19_08715</name>
</gene>
<evidence type="ECO:0000313" key="3">
    <source>
        <dbReference type="Proteomes" id="UP001527099"/>
    </source>
</evidence>
<accession>A0ABT4G9X4</accession>
<keyword evidence="1" id="KW-0812">Transmembrane</keyword>
<comment type="caution">
    <text evidence="2">The sequence shown here is derived from an EMBL/GenBank/DDBJ whole genome shotgun (WGS) entry which is preliminary data.</text>
</comment>
<dbReference type="RefSeq" id="WP_029195949.1">
    <property type="nucleotide sequence ID" value="NZ_JAMDMW010000013.1"/>
</dbReference>
<proteinExistence type="predicted"/>
<organism evidence="2 3">
    <name type="scientific">Paenibacillus alginolyticus</name>
    <dbReference type="NCBI Taxonomy" id="59839"/>
    <lineage>
        <taxon>Bacteria</taxon>
        <taxon>Bacillati</taxon>
        <taxon>Bacillota</taxon>
        <taxon>Bacilli</taxon>
        <taxon>Bacillales</taxon>
        <taxon>Paenibacillaceae</taxon>
        <taxon>Paenibacillus</taxon>
    </lineage>
</organism>
<dbReference type="Proteomes" id="UP001527099">
    <property type="component" value="Unassembled WGS sequence"/>
</dbReference>
<sequence length="221" mass="24814">MLRKFHHEQKGGMVLEASLVLPFFLAFVMGLIICIQIAVLEMELQAGVSEATKSVAGQLYPVRLLVQEGKSKFEQSHIGEMMGSVVDRIQTARDLVKNTENLADEYAAYIPNALLELVKLEKEKRELGEGKAQEELDELYESQVKPRIHAVFTPIVYAFCNQTIMKKEKFKVISVTLPSMESGGDAFFGIEAQITYRLPLPFISHTIILKKKAVERAWVGA</sequence>
<reference evidence="2 3" key="1">
    <citation type="submission" date="2022-05" db="EMBL/GenBank/DDBJ databases">
        <title>Genome Sequencing of Bee-Associated Microbes.</title>
        <authorList>
            <person name="Dunlap C."/>
        </authorList>
    </citation>
    <scope>NUCLEOTIDE SEQUENCE [LARGE SCALE GENOMIC DNA]</scope>
    <source>
        <strain evidence="2 3">NRRL B-14421</strain>
    </source>
</reference>
<dbReference type="EMBL" id="JAMDMX010000025">
    <property type="protein sequence ID" value="MCY9692976.1"/>
    <property type="molecule type" value="Genomic_DNA"/>
</dbReference>
<protein>
    <submittedName>
        <fullName evidence="2">Pilus assembly protein</fullName>
    </submittedName>
</protein>
<evidence type="ECO:0000313" key="2">
    <source>
        <dbReference type="EMBL" id="MCY9692976.1"/>
    </source>
</evidence>
<name>A0ABT4G9X4_9BACL</name>
<evidence type="ECO:0000256" key="1">
    <source>
        <dbReference type="SAM" id="Phobius"/>
    </source>
</evidence>
<feature type="transmembrane region" description="Helical" evidence="1">
    <location>
        <begin position="20"/>
        <end position="40"/>
    </location>
</feature>
<keyword evidence="1" id="KW-1133">Transmembrane helix</keyword>
<keyword evidence="3" id="KW-1185">Reference proteome</keyword>
<keyword evidence="1" id="KW-0472">Membrane</keyword>